<dbReference type="GO" id="GO:0009381">
    <property type="term" value="F:excinuclease ABC activity"/>
    <property type="evidence" value="ECO:0007669"/>
    <property type="project" value="UniProtKB-UniRule"/>
</dbReference>
<name>A0A1E2VE69_9GAMM</name>
<organism evidence="17 18">
    <name type="scientific">Terasakiispira papahanaumokuakeensis</name>
    <dbReference type="NCBI Taxonomy" id="197479"/>
    <lineage>
        <taxon>Bacteria</taxon>
        <taxon>Pseudomonadati</taxon>
        <taxon>Pseudomonadota</taxon>
        <taxon>Gammaproteobacteria</taxon>
        <taxon>Oceanospirillales</taxon>
        <taxon>Terasakiispira</taxon>
    </lineage>
</organism>
<dbReference type="Pfam" id="PF08459">
    <property type="entry name" value="UvrC_RNaseH_dom"/>
    <property type="match status" value="1"/>
</dbReference>
<gene>
    <name evidence="13" type="primary">uvrC</name>
    <name evidence="17" type="ORF">BFW38_07485</name>
</gene>
<dbReference type="InterPro" id="IPR047296">
    <property type="entry name" value="GIY-YIG_UvrC_Cho"/>
</dbReference>
<dbReference type="Pfam" id="PF14520">
    <property type="entry name" value="HHH_5"/>
    <property type="match status" value="1"/>
</dbReference>
<comment type="function">
    <text evidence="8 13">The UvrABC repair system catalyzes the recognition and processing of DNA lesions. UvrC both incises the 5' and 3' sides of the lesion. The N-terminal half is responsible for the 3' incision and the C-terminal half is responsible for the 5' incision.</text>
</comment>
<dbReference type="NCBIfam" id="NF001824">
    <property type="entry name" value="PRK00558.1-5"/>
    <property type="match status" value="1"/>
</dbReference>
<dbReference type="SUPFAM" id="SSF47781">
    <property type="entry name" value="RuvA domain 2-like"/>
    <property type="match status" value="1"/>
</dbReference>
<dbReference type="PROSITE" id="PS50165">
    <property type="entry name" value="UVRC"/>
    <property type="match status" value="1"/>
</dbReference>
<evidence type="ECO:0000256" key="10">
    <source>
        <dbReference type="ARBA" id="ARBA00062841"/>
    </source>
</evidence>
<dbReference type="InterPro" id="IPR001943">
    <property type="entry name" value="UVR_dom"/>
</dbReference>
<sequence>MYDADKQLLYVGKAKQLKNRLSSYFRDSGLSPKTAALVARIADIEVTVTRSETEALLLEQNLIKQSRPPFNILLRDDKSYPYIHFTAHTYPKIGMRRVRHKRGPGRWFGPYPNSGAVRETLSMLYRIFRLRQCDDAVFSHRSRPCLQYQIKRCSAPCVGYITPEHYAQDIEDAALVLSGKSETVSDMMADRMEAASEQLDFEQAALYRDRIIQLRELQVQQDVDTGSGDVDVFAISSQQGAYCISMLQIRQGRLLGSRHFHPDNRLALSEEDTLTAAIAQYYFTAEDQDIPSELLINHSLSEQPLIEQAFHTQFGQTPRIAHNVRSQRARWVELATTNAEQQLQTRLARDNQMQVRFESLKEALSLDSVPERLECFDISHSHGEATVASCVVFDQNGPRKSDYRRFNIEGIEAGDDYGAMQQALERRYSRLQGDDAPMPDILVIDGGKGQLNMARKVLTDLGIVNVILLGVAKGTTRKPGLETLFLETVDNAITLPPHSPGLHLIQHIRDESHRFAITGHRQRRDKARRSSALQDIPGVGPKRRQALLRHFGSLQGVAQASMEALQKVPGINRHLAEDIIAALRPKD</sequence>
<comment type="caution">
    <text evidence="17">The sequence shown here is derived from an EMBL/GenBank/DDBJ whole genome shotgun (WGS) entry which is preliminary data.</text>
</comment>
<protein>
    <recommendedName>
        <fullName evidence="11 13">UvrABC system protein C</fullName>
        <shortName evidence="13">Protein UvrC</shortName>
    </recommendedName>
    <alternativeName>
        <fullName evidence="12 13">Excinuclease ABC subunit C</fullName>
    </alternativeName>
</protein>
<dbReference type="Gene3D" id="4.10.860.10">
    <property type="entry name" value="UVR domain"/>
    <property type="match status" value="1"/>
</dbReference>
<evidence type="ECO:0000256" key="8">
    <source>
        <dbReference type="ARBA" id="ARBA00059452"/>
    </source>
</evidence>
<feature type="domain" description="GIY-YIG" evidence="15">
    <location>
        <begin position="1"/>
        <end position="72"/>
    </location>
</feature>
<dbReference type="SMART" id="SM00278">
    <property type="entry name" value="HhH1"/>
    <property type="match status" value="2"/>
</dbReference>
<dbReference type="FunFam" id="3.30.420.340:FF:000001">
    <property type="entry name" value="UvrABC system protein C"/>
    <property type="match status" value="1"/>
</dbReference>
<dbReference type="InterPro" id="IPR001162">
    <property type="entry name" value="UvrC_RNase_H_dom"/>
</dbReference>
<reference evidence="17 18" key="1">
    <citation type="submission" date="2016-08" db="EMBL/GenBank/DDBJ databases">
        <authorList>
            <person name="Seilhamer J.J."/>
        </authorList>
    </citation>
    <scope>NUCLEOTIDE SEQUENCE [LARGE SCALE GENOMIC DNA]</scope>
    <source>
        <strain evidence="17 18">PH27A</strain>
    </source>
</reference>
<dbReference type="InterPro" id="IPR036876">
    <property type="entry name" value="UVR_dom_sf"/>
</dbReference>
<dbReference type="Gene3D" id="3.30.420.340">
    <property type="entry name" value="UvrC, RNAse H endonuclease domain"/>
    <property type="match status" value="1"/>
</dbReference>
<evidence type="ECO:0000259" key="16">
    <source>
        <dbReference type="PROSITE" id="PS50165"/>
    </source>
</evidence>
<dbReference type="CDD" id="cd10434">
    <property type="entry name" value="GIY-YIG_UvrC_Cho"/>
    <property type="match status" value="1"/>
</dbReference>
<evidence type="ECO:0000256" key="6">
    <source>
        <dbReference type="ARBA" id="ARBA00023204"/>
    </source>
</evidence>
<dbReference type="Pfam" id="PF22920">
    <property type="entry name" value="UvrC_RNaseH"/>
    <property type="match status" value="1"/>
</dbReference>
<dbReference type="STRING" id="197479.BFW38_07485"/>
<evidence type="ECO:0000256" key="13">
    <source>
        <dbReference type="HAMAP-Rule" id="MF_00203"/>
    </source>
</evidence>
<dbReference type="GO" id="GO:0006289">
    <property type="term" value="P:nucleotide-excision repair"/>
    <property type="evidence" value="ECO:0007669"/>
    <property type="project" value="UniProtKB-UniRule"/>
</dbReference>
<evidence type="ECO:0000256" key="3">
    <source>
        <dbReference type="ARBA" id="ARBA00022763"/>
    </source>
</evidence>
<evidence type="ECO:0000256" key="4">
    <source>
        <dbReference type="ARBA" id="ARBA00022769"/>
    </source>
</evidence>
<evidence type="ECO:0000256" key="9">
    <source>
        <dbReference type="ARBA" id="ARBA00061531"/>
    </source>
</evidence>
<evidence type="ECO:0000313" key="17">
    <source>
        <dbReference type="EMBL" id="ODC05271.1"/>
    </source>
</evidence>
<evidence type="ECO:0000313" key="18">
    <source>
        <dbReference type="Proteomes" id="UP000094291"/>
    </source>
</evidence>
<dbReference type="SUPFAM" id="SSF82771">
    <property type="entry name" value="GIY-YIG endonuclease"/>
    <property type="match status" value="1"/>
</dbReference>
<comment type="subunit">
    <text evidence="10 13">Interacts with UvrB in an incision complex.</text>
</comment>
<keyword evidence="5 13" id="KW-0267">Excision nuclease</keyword>
<evidence type="ECO:0000259" key="15">
    <source>
        <dbReference type="PROSITE" id="PS50164"/>
    </source>
</evidence>
<dbReference type="PROSITE" id="PS50164">
    <property type="entry name" value="GIY_YIG"/>
    <property type="match status" value="1"/>
</dbReference>
<dbReference type="PANTHER" id="PTHR30562">
    <property type="entry name" value="UVRC/OXIDOREDUCTASE"/>
    <property type="match status" value="1"/>
</dbReference>
<dbReference type="GO" id="GO:0005737">
    <property type="term" value="C:cytoplasm"/>
    <property type="evidence" value="ECO:0007669"/>
    <property type="project" value="UniProtKB-SubCell"/>
</dbReference>
<dbReference type="FunFam" id="3.40.1440.10:FF:000001">
    <property type="entry name" value="UvrABC system protein C"/>
    <property type="match status" value="1"/>
</dbReference>
<dbReference type="SUPFAM" id="SSF46600">
    <property type="entry name" value="C-terminal UvrC-binding domain of UvrB"/>
    <property type="match status" value="1"/>
</dbReference>
<dbReference type="Gene3D" id="3.40.1440.10">
    <property type="entry name" value="GIY-YIG endonuclease"/>
    <property type="match status" value="1"/>
</dbReference>
<dbReference type="GO" id="GO:0009432">
    <property type="term" value="P:SOS response"/>
    <property type="evidence" value="ECO:0007669"/>
    <property type="project" value="UniProtKB-UniRule"/>
</dbReference>
<keyword evidence="7 13" id="KW-0742">SOS response</keyword>
<dbReference type="InterPro" id="IPR050066">
    <property type="entry name" value="UvrABC_protein_C"/>
</dbReference>
<accession>A0A1E2VE69</accession>
<keyword evidence="3 13" id="KW-0227">DNA damage</keyword>
<dbReference type="Pfam" id="PF01541">
    <property type="entry name" value="GIY-YIG"/>
    <property type="match status" value="1"/>
</dbReference>
<evidence type="ECO:0000256" key="5">
    <source>
        <dbReference type="ARBA" id="ARBA00022881"/>
    </source>
</evidence>
<dbReference type="Gene3D" id="1.10.150.20">
    <property type="entry name" value="5' to 3' exonuclease, C-terminal subdomain"/>
    <property type="match status" value="1"/>
</dbReference>
<dbReference type="GO" id="GO:0009380">
    <property type="term" value="C:excinuclease repair complex"/>
    <property type="evidence" value="ECO:0007669"/>
    <property type="project" value="InterPro"/>
</dbReference>
<evidence type="ECO:0000256" key="12">
    <source>
        <dbReference type="ARBA" id="ARBA00077138"/>
    </source>
</evidence>
<dbReference type="PROSITE" id="PS50151">
    <property type="entry name" value="UVR"/>
    <property type="match status" value="1"/>
</dbReference>
<evidence type="ECO:0000256" key="7">
    <source>
        <dbReference type="ARBA" id="ARBA00023236"/>
    </source>
</evidence>
<dbReference type="Pfam" id="PF02151">
    <property type="entry name" value="UVR"/>
    <property type="match status" value="1"/>
</dbReference>
<evidence type="ECO:0000256" key="2">
    <source>
        <dbReference type="ARBA" id="ARBA00022490"/>
    </source>
</evidence>
<dbReference type="FunFam" id="1.10.150.20:FF:000005">
    <property type="entry name" value="UvrABC system protein C"/>
    <property type="match status" value="1"/>
</dbReference>
<dbReference type="InterPro" id="IPR000305">
    <property type="entry name" value="GIY-YIG_endonuc"/>
</dbReference>
<proteinExistence type="inferred from homology"/>
<keyword evidence="2 13" id="KW-0963">Cytoplasm</keyword>
<dbReference type="PANTHER" id="PTHR30562:SF1">
    <property type="entry name" value="UVRABC SYSTEM PROTEIN C"/>
    <property type="match status" value="1"/>
</dbReference>
<keyword evidence="4 13" id="KW-0228">DNA excision</keyword>
<dbReference type="InterPro" id="IPR010994">
    <property type="entry name" value="RuvA_2-like"/>
</dbReference>
<evidence type="ECO:0000259" key="14">
    <source>
        <dbReference type="PROSITE" id="PS50151"/>
    </source>
</evidence>
<dbReference type="InterPro" id="IPR003583">
    <property type="entry name" value="Hlx-hairpin-Hlx_DNA-bd_motif"/>
</dbReference>
<feature type="domain" description="UVR" evidence="14">
    <location>
        <begin position="182"/>
        <end position="217"/>
    </location>
</feature>
<feature type="domain" description="UvrC family homology region profile" evidence="16">
    <location>
        <begin position="232"/>
        <end position="458"/>
    </location>
</feature>
<dbReference type="InterPro" id="IPR035901">
    <property type="entry name" value="GIY-YIG_endonuc_sf"/>
</dbReference>
<dbReference type="Proteomes" id="UP000094291">
    <property type="component" value="Unassembled WGS sequence"/>
</dbReference>
<comment type="similarity">
    <text evidence="9 13">Belongs to the UvrC family.</text>
</comment>
<dbReference type="AlphaFoldDB" id="A0A1E2VE69"/>
<dbReference type="SMART" id="SM00465">
    <property type="entry name" value="GIYc"/>
    <property type="match status" value="1"/>
</dbReference>
<keyword evidence="18" id="KW-1185">Reference proteome</keyword>
<dbReference type="InterPro" id="IPR004791">
    <property type="entry name" value="UvrC"/>
</dbReference>
<dbReference type="InterPro" id="IPR038476">
    <property type="entry name" value="UvrC_RNase_H_dom_sf"/>
</dbReference>
<evidence type="ECO:0000256" key="11">
    <source>
        <dbReference type="ARBA" id="ARBA00067419"/>
    </source>
</evidence>
<dbReference type="HAMAP" id="MF_00203">
    <property type="entry name" value="UvrC"/>
    <property type="match status" value="1"/>
</dbReference>
<evidence type="ECO:0000256" key="1">
    <source>
        <dbReference type="ARBA" id="ARBA00004496"/>
    </source>
</evidence>
<dbReference type="GO" id="GO:0003677">
    <property type="term" value="F:DNA binding"/>
    <property type="evidence" value="ECO:0007669"/>
    <property type="project" value="UniProtKB-UniRule"/>
</dbReference>
<comment type="subcellular location">
    <subcellularLocation>
        <location evidence="1 13">Cytoplasm</location>
    </subcellularLocation>
</comment>
<dbReference type="NCBIfam" id="TIGR00194">
    <property type="entry name" value="uvrC"/>
    <property type="match status" value="1"/>
</dbReference>
<keyword evidence="6 13" id="KW-0234">DNA repair</keyword>
<dbReference type="EMBL" id="MDTQ01000001">
    <property type="protein sequence ID" value="ODC05271.1"/>
    <property type="molecule type" value="Genomic_DNA"/>
</dbReference>